<reference evidence="1" key="1">
    <citation type="journal article" date="2012" name="J. Virol.">
        <title>Complete Genome Sequence of Vibrio parahaemolyticus Bacteriophage vB_VpaM_MAR.</title>
        <authorList>
            <person name="Alanis Villa A."/>
            <person name="Kropinski A.M."/>
            <person name="Abbasifar R."/>
            <person name="Griffiths M.W."/>
        </authorList>
    </citation>
    <scope>NUCLEOTIDE SEQUENCE [LARGE SCALE GENOMIC DNA]</scope>
</reference>
<dbReference type="Proteomes" id="UP000009370">
    <property type="component" value="Segment"/>
</dbReference>
<accession>K7R2Q5</accession>
<sequence length="247" mass="26628">MSLTQDVANVVQAANNLTSEVTNKMAQIDQRVDDAEGEYQGLIAGIRSDFPFYRVSKNQELKVAGVLTPGTAGTPDGYVNRNAAYHTCEIVAWTQSGVLPANKDPEIQAMFNDIKGGVPQHNYPDFAILRVSTSIDAVGTNGQFYTIYQGPIPNGIPYSIGCFIKAEIGDVEFGRPGSGYGVPADGKWHERILRFDQTSGGTSYDFGPHLYVAPGARALIALPALVAGKVPDGKWGFFQKPAFEHEG</sequence>
<keyword evidence="2" id="KW-1185">Reference proteome</keyword>
<gene>
    <name evidence="1" type="ORF">MAR_20</name>
</gene>
<dbReference type="RefSeq" id="YP_007112496.1">
    <property type="nucleotide sequence ID" value="NC_019722.1"/>
</dbReference>
<dbReference type="GeneID" id="14182456"/>
<organism evidence="1 2">
    <name type="scientific">Vibrio phage vB_VpaM_MAR</name>
    <dbReference type="NCBI Taxonomy" id="1229754"/>
    <lineage>
        <taxon>Viruses</taxon>
        <taxon>Duplodnaviria</taxon>
        <taxon>Heunggongvirae</taxon>
        <taxon>Uroviricota</taxon>
        <taxon>Caudoviricetes</taxon>
        <taxon>Vhmlvirus</taxon>
        <taxon>Vhmlvirus mar</taxon>
    </lineage>
</organism>
<dbReference type="KEGG" id="vg:14182456"/>
<dbReference type="EMBL" id="JX556417">
    <property type="protein sequence ID" value="AFV81359.1"/>
    <property type="molecule type" value="Genomic_DNA"/>
</dbReference>
<evidence type="ECO:0000313" key="1">
    <source>
        <dbReference type="EMBL" id="AFV81359.1"/>
    </source>
</evidence>
<dbReference type="OrthoDB" id="30858at10239"/>
<protein>
    <submittedName>
        <fullName evidence="1">Uncharacterized protein</fullName>
    </submittedName>
</protein>
<name>K7R2Q5_9CAUD</name>
<proteinExistence type="predicted"/>
<evidence type="ECO:0000313" key="2">
    <source>
        <dbReference type="Proteomes" id="UP000009370"/>
    </source>
</evidence>